<protein>
    <submittedName>
        <fullName evidence="1">Uncharacterized protein</fullName>
    </submittedName>
</protein>
<sequence>MFSRVLNINLYFPPSLVSCAFREFARKGILTTNDPFLCSTPAKPLAQRYRRRTSHCSLIIRDSSLGELITEQLEHPRVCLPTPVPSRSLVAQGRRAAVWLEKVQACKGFSRGG</sequence>
<dbReference type="EMBL" id="BPLQ01003864">
    <property type="protein sequence ID" value="GIY03913.1"/>
    <property type="molecule type" value="Genomic_DNA"/>
</dbReference>
<dbReference type="Proteomes" id="UP001054837">
    <property type="component" value="Unassembled WGS sequence"/>
</dbReference>
<organism evidence="1 2">
    <name type="scientific">Caerostris darwini</name>
    <dbReference type="NCBI Taxonomy" id="1538125"/>
    <lineage>
        <taxon>Eukaryota</taxon>
        <taxon>Metazoa</taxon>
        <taxon>Ecdysozoa</taxon>
        <taxon>Arthropoda</taxon>
        <taxon>Chelicerata</taxon>
        <taxon>Arachnida</taxon>
        <taxon>Araneae</taxon>
        <taxon>Araneomorphae</taxon>
        <taxon>Entelegynae</taxon>
        <taxon>Araneoidea</taxon>
        <taxon>Araneidae</taxon>
        <taxon>Caerostris</taxon>
    </lineage>
</organism>
<proteinExistence type="predicted"/>
<gene>
    <name evidence="1" type="ORF">CDAR_468471</name>
</gene>
<dbReference type="AlphaFoldDB" id="A0AAV4Q2P7"/>
<name>A0AAV4Q2P7_9ARAC</name>
<evidence type="ECO:0000313" key="2">
    <source>
        <dbReference type="Proteomes" id="UP001054837"/>
    </source>
</evidence>
<accession>A0AAV4Q2P7</accession>
<reference evidence="1 2" key="1">
    <citation type="submission" date="2021-06" db="EMBL/GenBank/DDBJ databases">
        <title>Caerostris darwini draft genome.</title>
        <authorList>
            <person name="Kono N."/>
            <person name="Arakawa K."/>
        </authorList>
    </citation>
    <scope>NUCLEOTIDE SEQUENCE [LARGE SCALE GENOMIC DNA]</scope>
</reference>
<dbReference type="PROSITE" id="PS51257">
    <property type="entry name" value="PROKAR_LIPOPROTEIN"/>
    <property type="match status" value="1"/>
</dbReference>
<comment type="caution">
    <text evidence="1">The sequence shown here is derived from an EMBL/GenBank/DDBJ whole genome shotgun (WGS) entry which is preliminary data.</text>
</comment>
<evidence type="ECO:0000313" key="1">
    <source>
        <dbReference type="EMBL" id="GIY03913.1"/>
    </source>
</evidence>
<keyword evidence="2" id="KW-1185">Reference proteome</keyword>